<reference evidence="1 3" key="1">
    <citation type="submission" date="2015-04" db="EMBL/GenBank/DDBJ databases">
        <title>The draft genome sequence of Roseovarius indicus B108T.</title>
        <authorList>
            <person name="Li G."/>
            <person name="Lai Q."/>
            <person name="Shao Z."/>
            <person name="Yan P."/>
        </authorList>
    </citation>
    <scope>NUCLEOTIDE SEQUENCE [LARGE SCALE GENOMIC DNA]</scope>
    <source>
        <strain evidence="1 3">B108</strain>
    </source>
</reference>
<proteinExistence type="predicted"/>
<evidence type="ECO:0000313" key="4">
    <source>
        <dbReference type="Proteomes" id="UP000325785"/>
    </source>
</evidence>
<dbReference type="Proteomes" id="UP000051401">
    <property type="component" value="Unassembled WGS sequence"/>
</dbReference>
<evidence type="ECO:0000313" key="1">
    <source>
        <dbReference type="EMBL" id="KRS15666.1"/>
    </source>
</evidence>
<dbReference type="EMBL" id="LAXI01000020">
    <property type="protein sequence ID" value="KRS15666.1"/>
    <property type="molecule type" value="Genomic_DNA"/>
</dbReference>
<name>A0A0T5P399_9RHOB</name>
<evidence type="ECO:0000313" key="3">
    <source>
        <dbReference type="Proteomes" id="UP000051401"/>
    </source>
</evidence>
<protein>
    <submittedName>
        <fullName evidence="1">Uncharacterized protein</fullName>
    </submittedName>
</protein>
<accession>A0A0T5P399</accession>
<dbReference type="RefSeq" id="WP_057819919.1">
    <property type="nucleotide sequence ID" value="NZ_CP031598.1"/>
</dbReference>
<dbReference type="AlphaFoldDB" id="A0A0T5P399"/>
<dbReference type="KEGG" id="rid:RIdsm_03642"/>
<organism evidence="1 3">
    <name type="scientific">Roseovarius indicus</name>
    <dbReference type="NCBI Taxonomy" id="540747"/>
    <lineage>
        <taxon>Bacteria</taxon>
        <taxon>Pseudomonadati</taxon>
        <taxon>Pseudomonadota</taxon>
        <taxon>Alphaproteobacteria</taxon>
        <taxon>Rhodobacterales</taxon>
        <taxon>Roseobacteraceae</taxon>
        <taxon>Roseovarius</taxon>
    </lineage>
</organism>
<sequence>MEEFISKFWHVIAAAVVSLGWLFRLEARGALNSRDIKREEDRRREEVARLEKGRAEDKAEITGKLDIISEDIKQLLRQGR</sequence>
<keyword evidence="3" id="KW-1185">Reference proteome</keyword>
<dbReference type="EMBL" id="CP031598">
    <property type="protein sequence ID" value="QEW27822.1"/>
    <property type="molecule type" value="Genomic_DNA"/>
</dbReference>
<dbReference type="Proteomes" id="UP000325785">
    <property type="component" value="Chromosome"/>
</dbReference>
<dbReference type="PATRIC" id="fig|540747.5.peg.2911"/>
<evidence type="ECO:0000313" key="2">
    <source>
        <dbReference type="EMBL" id="QEW27822.1"/>
    </source>
</evidence>
<dbReference type="STRING" id="540747.SAMN04488031_12246"/>
<reference evidence="2 4" key="2">
    <citation type="submission" date="2018-08" db="EMBL/GenBank/DDBJ databases">
        <title>Genetic Globetrotter - A new plasmid hitch-hiking vast phylogenetic and geographic distances.</title>
        <authorList>
            <person name="Vollmers J."/>
            <person name="Petersen J."/>
        </authorList>
    </citation>
    <scope>NUCLEOTIDE SEQUENCE [LARGE SCALE GENOMIC DNA]</scope>
    <source>
        <strain evidence="2 4">DSM 26383</strain>
    </source>
</reference>
<gene>
    <name evidence="2" type="ORF">RIdsm_03642</name>
    <name evidence="1" type="ORF">XM52_22780</name>
</gene>